<dbReference type="EC" id="2.1.1.80" evidence="2"/>
<feature type="domain" description="CheR-type methyltransferase" evidence="6">
    <location>
        <begin position="4"/>
        <end position="271"/>
    </location>
</feature>
<dbReference type="PROSITE" id="PS50123">
    <property type="entry name" value="CHER"/>
    <property type="match status" value="1"/>
</dbReference>
<dbReference type="Gene3D" id="1.10.155.10">
    <property type="entry name" value="Chemotaxis receptor methyltransferase CheR, N-terminal domain"/>
    <property type="match status" value="1"/>
</dbReference>
<dbReference type="InterPro" id="IPR050903">
    <property type="entry name" value="Bact_Chemotaxis_MeTrfase"/>
</dbReference>
<dbReference type="Proteomes" id="UP000245921">
    <property type="component" value="Unassembled WGS sequence"/>
</dbReference>
<dbReference type="EMBL" id="QGGI01000012">
    <property type="protein sequence ID" value="PWJ90580.1"/>
    <property type="molecule type" value="Genomic_DNA"/>
</dbReference>
<dbReference type="SUPFAM" id="SSF53335">
    <property type="entry name" value="S-adenosyl-L-methionine-dependent methyltransferases"/>
    <property type="match status" value="1"/>
</dbReference>
<proteinExistence type="predicted"/>
<dbReference type="Pfam" id="PF01739">
    <property type="entry name" value="CheR"/>
    <property type="match status" value="1"/>
</dbReference>
<dbReference type="Gene3D" id="3.40.50.150">
    <property type="entry name" value="Vaccinia Virus protein VP39"/>
    <property type="match status" value="1"/>
</dbReference>
<comment type="catalytic activity">
    <reaction evidence="1">
        <text>L-glutamyl-[protein] + S-adenosyl-L-methionine = [protein]-L-glutamate 5-O-methyl ester + S-adenosyl-L-homocysteine</text>
        <dbReference type="Rhea" id="RHEA:24452"/>
        <dbReference type="Rhea" id="RHEA-COMP:10208"/>
        <dbReference type="Rhea" id="RHEA-COMP:10311"/>
        <dbReference type="ChEBI" id="CHEBI:29973"/>
        <dbReference type="ChEBI" id="CHEBI:57856"/>
        <dbReference type="ChEBI" id="CHEBI:59789"/>
        <dbReference type="ChEBI" id="CHEBI:82795"/>
        <dbReference type="EC" id="2.1.1.80"/>
    </reaction>
</comment>
<reference evidence="7 8" key="1">
    <citation type="submission" date="2018-05" db="EMBL/GenBank/DDBJ databases">
        <title>Genomic Encyclopedia of Type Strains, Phase IV (KMG-IV): sequencing the most valuable type-strain genomes for metagenomic binning, comparative biology and taxonomic classification.</title>
        <authorList>
            <person name="Goeker M."/>
        </authorList>
    </citation>
    <scope>NUCLEOTIDE SEQUENCE [LARGE SCALE GENOMIC DNA]</scope>
    <source>
        <strain evidence="7 8">DSM 24906</strain>
    </source>
</reference>
<evidence type="ECO:0000256" key="2">
    <source>
        <dbReference type="ARBA" id="ARBA00012534"/>
    </source>
</evidence>
<name>A0AA45C606_9BACT</name>
<keyword evidence="5" id="KW-0949">S-adenosyl-L-methionine</keyword>
<evidence type="ECO:0000256" key="4">
    <source>
        <dbReference type="ARBA" id="ARBA00022679"/>
    </source>
</evidence>
<dbReference type="GO" id="GO:0008983">
    <property type="term" value="F:protein-glutamate O-methyltransferase activity"/>
    <property type="evidence" value="ECO:0007669"/>
    <property type="project" value="UniProtKB-EC"/>
</dbReference>
<evidence type="ECO:0000259" key="6">
    <source>
        <dbReference type="PROSITE" id="PS50123"/>
    </source>
</evidence>
<accession>A0AA45C606</accession>
<dbReference type="InterPro" id="IPR036804">
    <property type="entry name" value="CheR_N_sf"/>
</dbReference>
<dbReference type="AlphaFoldDB" id="A0AA45C606"/>
<dbReference type="PANTHER" id="PTHR24422:SF19">
    <property type="entry name" value="CHEMOTAXIS PROTEIN METHYLTRANSFERASE"/>
    <property type="match status" value="1"/>
</dbReference>
<dbReference type="GO" id="GO:0032259">
    <property type="term" value="P:methylation"/>
    <property type="evidence" value="ECO:0007669"/>
    <property type="project" value="UniProtKB-KW"/>
</dbReference>
<gene>
    <name evidence="7" type="ORF">C7380_11250</name>
</gene>
<dbReference type="SUPFAM" id="SSF47757">
    <property type="entry name" value="Chemotaxis receptor methyltransferase CheR, N-terminal domain"/>
    <property type="match status" value="1"/>
</dbReference>
<keyword evidence="8" id="KW-1185">Reference proteome</keyword>
<dbReference type="CDD" id="cd02440">
    <property type="entry name" value="AdoMet_MTases"/>
    <property type="match status" value="1"/>
</dbReference>
<dbReference type="RefSeq" id="WP_109605159.1">
    <property type="nucleotide sequence ID" value="NZ_QGGI01000012.1"/>
</dbReference>
<evidence type="ECO:0000313" key="8">
    <source>
        <dbReference type="Proteomes" id="UP000245921"/>
    </source>
</evidence>
<dbReference type="InterPro" id="IPR029063">
    <property type="entry name" value="SAM-dependent_MTases_sf"/>
</dbReference>
<comment type="caution">
    <text evidence="7">The sequence shown here is derived from an EMBL/GenBank/DDBJ whole genome shotgun (WGS) entry which is preliminary data.</text>
</comment>
<keyword evidence="4" id="KW-0808">Transferase</keyword>
<evidence type="ECO:0000313" key="7">
    <source>
        <dbReference type="EMBL" id="PWJ90580.1"/>
    </source>
</evidence>
<dbReference type="InterPro" id="IPR000780">
    <property type="entry name" value="CheR_MeTrfase"/>
</dbReference>
<dbReference type="SMART" id="SM00138">
    <property type="entry name" value="MeTrc"/>
    <property type="match status" value="1"/>
</dbReference>
<dbReference type="PANTHER" id="PTHR24422">
    <property type="entry name" value="CHEMOTAXIS PROTEIN METHYLTRANSFERASE"/>
    <property type="match status" value="1"/>
</dbReference>
<dbReference type="PRINTS" id="PR00996">
    <property type="entry name" value="CHERMTFRASE"/>
</dbReference>
<sequence length="271" mass="32065">MGDSILYSSPYNDDDYEKFLKDLIKRFEMDLTGYKQHRVRRRIDMLMRKHDYKSYSEYFNDLKSSDILWDEFLDKLTINVTEFFRNPEKWDYLKKDLLPKLYKEANNSLKIWSAGCSTGEEPYTLSIILNESNMSRNSKVIAADLDKFVLKRAQEGIYDERSLVNVDNSIKTKYFTKLQNNKYQVSPKLKSLINFKRINLLTDKFDTNHDLIICRNVVIYFDNPAKEALYKKFADALKPGGVLFVGSTERIFNYREIGLKTIAPFFYQKEN</sequence>
<evidence type="ECO:0000256" key="3">
    <source>
        <dbReference type="ARBA" id="ARBA00022603"/>
    </source>
</evidence>
<dbReference type="InterPro" id="IPR022642">
    <property type="entry name" value="CheR_C"/>
</dbReference>
<keyword evidence="3 7" id="KW-0489">Methyltransferase</keyword>
<evidence type="ECO:0000256" key="5">
    <source>
        <dbReference type="ARBA" id="ARBA00022691"/>
    </source>
</evidence>
<protein>
    <recommendedName>
        <fullName evidence="2">protein-glutamate O-methyltransferase</fullName>
        <ecNumber evidence="2">2.1.1.80</ecNumber>
    </recommendedName>
</protein>
<dbReference type="InterPro" id="IPR022641">
    <property type="entry name" value="CheR_N"/>
</dbReference>
<evidence type="ECO:0000256" key="1">
    <source>
        <dbReference type="ARBA" id="ARBA00001541"/>
    </source>
</evidence>
<dbReference type="Pfam" id="PF03705">
    <property type="entry name" value="CheR_N"/>
    <property type="match status" value="1"/>
</dbReference>
<organism evidence="7 8">
    <name type="scientific">Oceanotoga teriensis</name>
    <dbReference type="NCBI Taxonomy" id="515440"/>
    <lineage>
        <taxon>Bacteria</taxon>
        <taxon>Thermotogati</taxon>
        <taxon>Thermotogota</taxon>
        <taxon>Thermotogae</taxon>
        <taxon>Petrotogales</taxon>
        <taxon>Petrotogaceae</taxon>
        <taxon>Oceanotoga</taxon>
    </lineage>
</organism>